<keyword evidence="2" id="KW-0489">Methyltransferase</keyword>
<dbReference type="Gene3D" id="3.40.50.150">
    <property type="entry name" value="Vaccinia Virus protein VP39"/>
    <property type="match status" value="1"/>
</dbReference>
<evidence type="ECO:0000313" key="2">
    <source>
        <dbReference type="EMBL" id="GAK54838.1"/>
    </source>
</evidence>
<reference evidence="2" key="1">
    <citation type="journal article" date="2015" name="PeerJ">
        <title>First genomic representation of candidate bacterial phylum KSB3 points to enhanced environmental sensing as a trigger of wastewater bulking.</title>
        <authorList>
            <person name="Sekiguchi Y."/>
            <person name="Ohashi A."/>
            <person name="Parks D.H."/>
            <person name="Yamauchi T."/>
            <person name="Tyson G.W."/>
            <person name="Hugenholtz P."/>
        </authorList>
    </citation>
    <scope>NUCLEOTIDE SEQUENCE [LARGE SCALE GENOMIC DNA]</scope>
</reference>
<dbReference type="eggNOG" id="COG4627">
    <property type="taxonomic scope" value="Bacteria"/>
</dbReference>
<dbReference type="GO" id="GO:0032259">
    <property type="term" value="P:methylation"/>
    <property type="evidence" value="ECO:0007669"/>
    <property type="project" value="UniProtKB-KW"/>
</dbReference>
<dbReference type="Pfam" id="PF08241">
    <property type="entry name" value="Methyltransf_11"/>
    <property type="match status" value="1"/>
</dbReference>
<dbReference type="InterPro" id="IPR029063">
    <property type="entry name" value="SAM-dependent_MTases_sf"/>
</dbReference>
<dbReference type="InterPro" id="IPR013216">
    <property type="entry name" value="Methyltransf_11"/>
</dbReference>
<name>A0A0S6WAA2_VECG1</name>
<protein>
    <submittedName>
        <fullName evidence="2">Methyltransferase domain family</fullName>
    </submittedName>
</protein>
<gene>
    <name evidence="2" type="ORF">U27_01669</name>
</gene>
<dbReference type="GO" id="GO:0008757">
    <property type="term" value="F:S-adenosylmethionine-dependent methyltransferase activity"/>
    <property type="evidence" value="ECO:0007669"/>
    <property type="project" value="InterPro"/>
</dbReference>
<dbReference type="Proteomes" id="UP000030661">
    <property type="component" value="Unassembled WGS sequence"/>
</dbReference>
<sequence length="229" mass="27157">MGLKIDIGCGSKKKDGCIGIDYVQSPGVDYVLDVTRERFPFEDESVEYVYSSHFLEHIDTPYHLFKEIARVCCDHAKIEIWTPYGFSNSAFFYGHKAFLTEEIWLRFCYNDRDTFLDFLQGRWLLKEINYVVLPQVQQELEQQGFTLDFAIKYLKSVVFEFGVEIEFRRDLNIEPILPQKSYSHLRGGEHFPLPSFDMHVHDPATPQTFLYRVMMLLQRMLWKVRQWGQ</sequence>
<evidence type="ECO:0000313" key="3">
    <source>
        <dbReference type="Proteomes" id="UP000030661"/>
    </source>
</evidence>
<evidence type="ECO:0000259" key="1">
    <source>
        <dbReference type="Pfam" id="PF08241"/>
    </source>
</evidence>
<keyword evidence="3" id="KW-1185">Reference proteome</keyword>
<dbReference type="SUPFAM" id="SSF53335">
    <property type="entry name" value="S-adenosyl-L-methionine-dependent methyltransferases"/>
    <property type="match status" value="1"/>
</dbReference>
<dbReference type="EMBL" id="DF820463">
    <property type="protein sequence ID" value="GAK54838.1"/>
    <property type="molecule type" value="Genomic_DNA"/>
</dbReference>
<organism evidence="2">
    <name type="scientific">Vecturithrix granuli</name>
    <dbReference type="NCBI Taxonomy" id="1499967"/>
    <lineage>
        <taxon>Bacteria</taxon>
        <taxon>Candidatus Moduliflexota</taxon>
        <taxon>Candidatus Vecturitrichia</taxon>
        <taxon>Candidatus Vecturitrichales</taxon>
        <taxon>Candidatus Vecturitrichaceae</taxon>
        <taxon>Candidatus Vecturithrix</taxon>
    </lineage>
</organism>
<dbReference type="HOGENOM" id="CLU_1207885_0_0_0"/>
<keyword evidence="2" id="KW-0808">Transferase</keyword>
<proteinExistence type="predicted"/>
<dbReference type="AlphaFoldDB" id="A0A0S6WAA2"/>
<accession>A0A0S6WAA2</accession>
<feature type="domain" description="Methyltransferase type 11" evidence="1">
    <location>
        <begin position="35"/>
        <end position="73"/>
    </location>
</feature>